<keyword evidence="6 8" id="KW-1133">Transmembrane helix</keyword>
<dbReference type="OrthoDB" id="1814621at2"/>
<dbReference type="InterPro" id="IPR050297">
    <property type="entry name" value="LipidA_mod_glycosyltrf_83"/>
</dbReference>
<evidence type="ECO:0000313" key="10">
    <source>
        <dbReference type="Proteomes" id="UP000475582"/>
    </source>
</evidence>
<evidence type="ECO:0000256" key="1">
    <source>
        <dbReference type="ARBA" id="ARBA00004651"/>
    </source>
</evidence>
<feature type="transmembrane region" description="Helical" evidence="8">
    <location>
        <begin position="199"/>
        <end position="216"/>
    </location>
</feature>
<sequence length="595" mass="65376">MKKFLDTRTAILNHPRAGLWAVLLVPLLLGLLSLSSGQDDGWDMRNYHLYNVHALLNGRIGFDLAPAGFQSYFNPTLDLPYYLLNQWLPPRVVGFVMGALHGLGFVLLCGIARQALGVAAPRRLVLLLAGAGMFAPGFMSELGNSMGDNLSALPALAALYIVLRHWDALPQWGGRTALAVLGAGVAMGLSAGLKLTNGVYAVALCIALLGVPLVWWRRLRLAVVAGVGVLAGVAIAGGWWMLRMWHTFGNPLFPQFNNFFHSPLAPENGVIDVFFRPQGWMENLFWPFIFAFNTRRVSEIPLKLAVWPVLYLVLAALLLVWLRKRRERPLASRSAFLLLFVAAGYLVWMRMFSIYRYLVPLELLAPLAIWLAWQYIAPQAQRVAGVALALLVLVSLPIANWGHAEWADKAFSAEVPSMPNPANSIVFFAQPDPPSGWMATFMPPQAQVIALGTGIPESPAWRARQQAAIAARPGPHYLLLSAARNDRDGTRLRKLAVAQALGLTDDAAGCDKLDGLMKKVRLQVELRRLSSGGCTFDLLPQHRIDLAAQDRATIEQAAQRLQGYGLQLDTASCATRRAAIGAEPRPFLWCQVRAR</sequence>
<gene>
    <name evidence="9" type="ORF">GM676_08595</name>
</gene>
<feature type="transmembrane region" description="Helical" evidence="8">
    <location>
        <begin position="334"/>
        <end position="351"/>
    </location>
</feature>
<name>A0A6L6PF63_9BURK</name>
<evidence type="ECO:0000256" key="6">
    <source>
        <dbReference type="ARBA" id="ARBA00022989"/>
    </source>
</evidence>
<keyword evidence="4" id="KW-0808">Transferase</keyword>
<feature type="transmembrane region" description="Helical" evidence="8">
    <location>
        <begin position="92"/>
        <end position="112"/>
    </location>
</feature>
<evidence type="ECO:0000256" key="3">
    <source>
        <dbReference type="ARBA" id="ARBA00022676"/>
    </source>
</evidence>
<dbReference type="AlphaFoldDB" id="A0A6L6PF63"/>
<dbReference type="PANTHER" id="PTHR33908:SF11">
    <property type="entry name" value="MEMBRANE PROTEIN"/>
    <property type="match status" value="1"/>
</dbReference>
<evidence type="ECO:0000256" key="7">
    <source>
        <dbReference type="ARBA" id="ARBA00023136"/>
    </source>
</evidence>
<keyword evidence="10" id="KW-1185">Reference proteome</keyword>
<feature type="transmembrane region" description="Helical" evidence="8">
    <location>
        <begin position="357"/>
        <end position="376"/>
    </location>
</feature>
<evidence type="ECO:0000256" key="4">
    <source>
        <dbReference type="ARBA" id="ARBA00022679"/>
    </source>
</evidence>
<feature type="transmembrane region" description="Helical" evidence="8">
    <location>
        <begin position="383"/>
        <end position="402"/>
    </location>
</feature>
<keyword evidence="5 8" id="KW-0812">Transmembrane</keyword>
<feature type="transmembrane region" description="Helical" evidence="8">
    <location>
        <begin position="304"/>
        <end position="322"/>
    </location>
</feature>
<evidence type="ECO:0000256" key="5">
    <source>
        <dbReference type="ARBA" id="ARBA00022692"/>
    </source>
</evidence>
<organism evidence="9 10">
    <name type="scientific">Duganella radicis</name>
    <dbReference type="NCBI Taxonomy" id="551988"/>
    <lineage>
        <taxon>Bacteria</taxon>
        <taxon>Pseudomonadati</taxon>
        <taxon>Pseudomonadota</taxon>
        <taxon>Betaproteobacteria</taxon>
        <taxon>Burkholderiales</taxon>
        <taxon>Oxalobacteraceae</taxon>
        <taxon>Telluria group</taxon>
        <taxon>Duganella</taxon>
    </lineage>
</organism>
<keyword evidence="7 8" id="KW-0472">Membrane</keyword>
<dbReference type="EMBL" id="WNKY01000006">
    <property type="protein sequence ID" value="MTV37642.1"/>
    <property type="molecule type" value="Genomic_DNA"/>
</dbReference>
<keyword evidence="2" id="KW-1003">Cell membrane</keyword>
<dbReference type="GO" id="GO:0005886">
    <property type="term" value="C:plasma membrane"/>
    <property type="evidence" value="ECO:0007669"/>
    <property type="project" value="UniProtKB-SubCell"/>
</dbReference>
<dbReference type="PANTHER" id="PTHR33908">
    <property type="entry name" value="MANNOSYLTRANSFERASE YKCB-RELATED"/>
    <property type="match status" value="1"/>
</dbReference>
<dbReference type="GO" id="GO:0009103">
    <property type="term" value="P:lipopolysaccharide biosynthetic process"/>
    <property type="evidence" value="ECO:0007669"/>
    <property type="project" value="UniProtKB-ARBA"/>
</dbReference>
<keyword evidence="3" id="KW-0328">Glycosyltransferase</keyword>
<evidence type="ECO:0000256" key="2">
    <source>
        <dbReference type="ARBA" id="ARBA00022475"/>
    </source>
</evidence>
<dbReference type="RefSeq" id="WP_155463110.1">
    <property type="nucleotide sequence ID" value="NZ_WNKY01000006.1"/>
</dbReference>
<accession>A0A6L6PF63</accession>
<feature type="transmembrane region" description="Helical" evidence="8">
    <location>
        <begin position="124"/>
        <end position="140"/>
    </location>
</feature>
<dbReference type="GO" id="GO:0016763">
    <property type="term" value="F:pentosyltransferase activity"/>
    <property type="evidence" value="ECO:0007669"/>
    <property type="project" value="TreeGrafter"/>
</dbReference>
<protein>
    <submittedName>
        <fullName evidence="9">DUF2029 domain-containing protein</fullName>
    </submittedName>
</protein>
<dbReference type="Proteomes" id="UP000475582">
    <property type="component" value="Unassembled WGS sequence"/>
</dbReference>
<proteinExistence type="predicted"/>
<comment type="subcellular location">
    <subcellularLocation>
        <location evidence="1">Cell membrane</location>
        <topology evidence="1">Multi-pass membrane protein</topology>
    </subcellularLocation>
</comment>
<comment type="caution">
    <text evidence="9">The sequence shown here is derived from an EMBL/GenBank/DDBJ whole genome shotgun (WGS) entry which is preliminary data.</text>
</comment>
<reference evidence="9 10" key="1">
    <citation type="submission" date="2019-11" db="EMBL/GenBank/DDBJ databases">
        <title>Type strains purchased from KCTC, JCM and DSMZ.</title>
        <authorList>
            <person name="Lu H."/>
        </authorList>
    </citation>
    <scope>NUCLEOTIDE SEQUENCE [LARGE SCALE GENOMIC DNA]</scope>
    <source>
        <strain evidence="9 10">KCTC 22382</strain>
    </source>
</reference>
<evidence type="ECO:0000256" key="8">
    <source>
        <dbReference type="SAM" id="Phobius"/>
    </source>
</evidence>
<feature type="transmembrane region" description="Helical" evidence="8">
    <location>
        <begin position="223"/>
        <end position="242"/>
    </location>
</feature>
<evidence type="ECO:0000313" key="9">
    <source>
        <dbReference type="EMBL" id="MTV37642.1"/>
    </source>
</evidence>